<comment type="caution">
    <text evidence="2">The sequence shown here is derived from an EMBL/GenBank/DDBJ whole genome shotgun (WGS) entry which is preliminary data.</text>
</comment>
<reference evidence="2" key="1">
    <citation type="journal article" date="2014" name="Int. J. Syst. Evol. Microbiol.">
        <title>Complete genome of a new Firmicutes species belonging to the dominant human colonic microbiota ('Ruminococcus bicirculans') reveals two chromosomes and a selective capacity to utilize plant glucans.</title>
        <authorList>
            <consortium name="NISC Comparative Sequencing Program"/>
            <person name="Wegmann U."/>
            <person name="Louis P."/>
            <person name="Goesmann A."/>
            <person name="Henrissat B."/>
            <person name="Duncan S.H."/>
            <person name="Flint H.J."/>
        </authorList>
    </citation>
    <scope>NUCLEOTIDE SEQUENCE</scope>
    <source>
        <strain evidence="2">KCTC 42143</strain>
    </source>
</reference>
<accession>A0ABW1XNU8</accession>
<dbReference type="InterPro" id="IPR023373">
    <property type="entry name" value="YmcC_sf"/>
</dbReference>
<sequence length="224" mass="26244">MRFVYSSLFTVCILVVSGCSNTYRIFKDSFQLALKEYEPVQLTWEQIGASSEDLVLVEDANKQILLSTIFEDNDKLVVATEDRQRMIVFDRWRIIKTYGTRPELLYLLPLTPDPLPTFNDAQEYIAHLHWKDDSRTEISSNLQAPYQATIEINKENFCVKVVKEVITERAFIEDRNSNSTYSNIYRFDCQRHVLLQAEINFRGTENALKFTFLSKLFRELSNEQ</sequence>
<evidence type="ECO:0000313" key="2">
    <source>
        <dbReference type="EMBL" id="MFC6441714.1"/>
    </source>
</evidence>
<dbReference type="SUPFAM" id="SSF159270">
    <property type="entry name" value="YmcC-like"/>
    <property type="match status" value="1"/>
</dbReference>
<name>A0ABW1XNU8_9ALTE</name>
<reference evidence="3" key="2">
    <citation type="journal article" date="2019" name="Int. J. Syst. Evol. Microbiol.">
        <title>The Global Catalogue of Microorganisms (GCM) 10K type strain sequencing project: providing services to taxonomists for standard genome sequencing and annotation.</title>
        <authorList>
            <consortium name="The Broad Institute Genomics Platform"/>
            <consortium name="The Broad Institute Genome Sequencing Center for Infectious Disease"/>
            <person name="Wu L."/>
            <person name="Ma J."/>
        </authorList>
    </citation>
    <scope>NUCLEOTIDE SEQUENCE [LARGE SCALE GENOMIC DNA]</scope>
    <source>
        <strain evidence="3">CGMCC 1.16031</strain>
    </source>
</reference>
<dbReference type="Gene3D" id="2.40.360.10">
    <property type="entry name" value="YmcC-like"/>
    <property type="match status" value="1"/>
</dbReference>
<dbReference type="Pfam" id="PF11102">
    <property type="entry name" value="YjbF"/>
    <property type="match status" value="1"/>
</dbReference>
<protein>
    <submittedName>
        <fullName evidence="2">YjbF family lipoprotein</fullName>
    </submittedName>
</protein>
<dbReference type="RefSeq" id="WP_131259569.1">
    <property type="nucleotide sequence ID" value="NZ_JBHSUS010000001.1"/>
</dbReference>
<dbReference type="InterPro" id="IPR021308">
    <property type="entry name" value="GfcB"/>
</dbReference>
<gene>
    <name evidence="1" type="ORF">ACFP85_00020</name>
    <name evidence="2" type="ORF">ACFP85_16315</name>
</gene>
<dbReference type="EMBL" id="JBHSUS010000001">
    <property type="protein sequence ID" value="MFC6438549.1"/>
    <property type="molecule type" value="Genomic_DNA"/>
</dbReference>
<dbReference type="EMBL" id="JBHSUS010000001">
    <property type="protein sequence ID" value="MFC6441714.1"/>
    <property type="molecule type" value="Genomic_DNA"/>
</dbReference>
<proteinExistence type="predicted"/>
<reference evidence="2" key="3">
    <citation type="submission" date="2024-09" db="EMBL/GenBank/DDBJ databases">
        <authorList>
            <person name="Sun Q."/>
            <person name="Mori K."/>
        </authorList>
    </citation>
    <scope>NUCLEOTIDE SEQUENCE</scope>
    <source>
        <strain evidence="2">KCTC 42143</strain>
    </source>
</reference>
<evidence type="ECO:0000313" key="3">
    <source>
        <dbReference type="Proteomes" id="UP001596364"/>
    </source>
</evidence>
<organism evidence="2 3">
    <name type="scientific">Pseudobowmanella zhangzhouensis</name>
    <dbReference type="NCBI Taxonomy" id="1537679"/>
    <lineage>
        <taxon>Bacteria</taxon>
        <taxon>Pseudomonadati</taxon>
        <taxon>Pseudomonadota</taxon>
        <taxon>Gammaproteobacteria</taxon>
        <taxon>Alteromonadales</taxon>
        <taxon>Alteromonadaceae</taxon>
    </lineage>
</organism>
<dbReference type="PROSITE" id="PS51257">
    <property type="entry name" value="PROKAR_LIPOPROTEIN"/>
    <property type="match status" value="1"/>
</dbReference>
<evidence type="ECO:0000313" key="1">
    <source>
        <dbReference type="EMBL" id="MFC6438549.1"/>
    </source>
</evidence>
<keyword evidence="3" id="KW-1185">Reference proteome</keyword>
<dbReference type="Proteomes" id="UP001596364">
    <property type="component" value="Unassembled WGS sequence"/>
</dbReference>
<keyword evidence="2" id="KW-0449">Lipoprotein</keyword>